<accession>A0A0R0E1Q1</accession>
<dbReference type="STRING" id="659018.ABB34_09130"/>
<feature type="domain" description="HipA N-terminal subdomain 1" evidence="5">
    <location>
        <begin position="5"/>
        <end position="107"/>
    </location>
</feature>
<dbReference type="GO" id="GO:0004674">
    <property type="term" value="F:protein serine/threonine kinase activity"/>
    <property type="evidence" value="ECO:0007669"/>
    <property type="project" value="TreeGrafter"/>
</dbReference>
<keyword evidence="2" id="KW-0808">Transferase</keyword>
<sequence>MNDQLEVELFGRAIGTLSIDGPLRSPEDWAFAYRADYLRSPAAIALSVGLPLRTQPFTGAVARNWFCNLLPEGGVRQAVADRLRLPLDDDFALLAAIGGECAGAVSVSSPGIRQASGDDAETDLETLLYLQGEDAGEGAWALAGTPMRLSLAGAQDKLAVIAEADGRLRLPRAGEPSTHILKPDSRRFPGIRDAEALGLALARRVGLNAASASLVEVMNRPALLVERYDRTRAADGGIHRLHQEDFCQALGYPEQLKYEDKGGPGLAACSSLLRQLALGPIAMRGLLDWVVFNALIGNADAHAKNLSLLCGHEGRRSLAPLYDLVPTLYLPQSLVDRTPAMRIGHATHIARIAVEDWTAFAGAARYGRRFVLERVRTLADAVLVYLPETAMRIIEQGGDEARVARVATVIADNTGRMLDEIRKDSLRGR</sequence>
<dbReference type="Pfam" id="PF13657">
    <property type="entry name" value="Couple_hipA"/>
    <property type="match status" value="1"/>
</dbReference>
<organism evidence="6 7">
    <name type="scientific">Stenotrophomonas daejeonensis</name>
    <dbReference type="NCBI Taxonomy" id="659018"/>
    <lineage>
        <taxon>Bacteria</taxon>
        <taxon>Pseudomonadati</taxon>
        <taxon>Pseudomonadota</taxon>
        <taxon>Gammaproteobacteria</taxon>
        <taxon>Lysobacterales</taxon>
        <taxon>Lysobacteraceae</taxon>
        <taxon>Stenotrophomonas</taxon>
    </lineage>
</organism>
<comment type="similarity">
    <text evidence="1">Belongs to the HipA Ser/Thr kinase family.</text>
</comment>
<dbReference type="InterPro" id="IPR017508">
    <property type="entry name" value="HipA_N1"/>
</dbReference>
<reference evidence="6 7" key="1">
    <citation type="submission" date="2015-05" db="EMBL/GenBank/DDBJ databases">
        <title>Genome sequencing and analysis of members of genus Stenotrophomonas.</title>
        <authorList>
            <person name="Patil P.P."/>
            <person name="Midha S."/>
            <person name="Patil P.B."/>
        </authorList>
    </citation>
    <scope>NUCLEOTIDE SEQUENCE [LARGE SCALE GENOMIC DNA]</scope>
    <source>
        <strain evidence="6 7">JCM 16244</strain>
    </source>
</reference>
<evidence type="ECO:0000256" key="3">
    <source>
        <dbReference type="ARBA" id="ARBA00022777"/>
    </source>
</evidence>
<evidence type="ECO:0000256" key="2">
    <source>
        <dbReference type="ARBA" id="ARBA00022679"/>
    </source>
</evidence>
<dbReference type="Proteomes" id="UP000050940">
    <property type="component" value="Unassembled WGS sequence"/>
</dbReference>
<dbReference type="InterPro" id="IPR052028">
    <property type="entry name" value="HipA_Ser/Thr_kinase"/>
</dbReference>
<keyword evidence="3" id="KW-0418">Kinase</keyword>
<evidence type="ECO:0000313" key="7">
    <source>
        <dbReference type="Proteomes" id="UP000050940"/>
    </source>
</evidence>
<feature type="domain" description="HipA-like C-terminal" evidence="4">
    <location>
        <begin position="149"/>
        <end position="381"/>
    </location>
</feature>
<protein>
    <recommendedName>
        <fullName evidence="8">Phosphatidylinositol kinase</fullName>
    </recommendedName>
</protein>
<dbReference type="NCBIfam" id="TIGR03071">
    <property type="entry name" value="couple_hipA"/>
    <property type="match status" value="1"/>
</dbReference>
<gene>
    <name evidence="6" type="ORF">ABB34_09130</name>
</gene>
<comment type="caution">
    <text evidence="6">The sequence shown here is derived from an EMBL/GenBank/DDBJ whole genome shotgun (WGS) entry which is preliminary data.</text>
</comment>
<proteinExistence type="inferred from homology"/>
<dbReference type="RefSeq" id="WP_057641006.1">
    <property type="nucleotide sequence ID" value="NZ_LDJP01000052.1"/>
</dbReference>
<keyword evidence="7" id="KW-1185">Reference proteome</keyword>
<dbReference type="Gene3D" id="1.10.1070.20">
    <property type="match status" value="1"/>
</dbReference>
<evidence type="ECO:0000313" key="6">
    <source>
        <dbReference type="EMBL" id="KRG84503.1"/>
    </source>
</evidence>
<dbReference type="GO" id="GO:0005829">
    <property type="term" value="C:cytosol"/>
    <property type="evidence" value="ECO:0007669"/>
    <property type="project" value="TreeGrafter"/>
</dbReference>
<dbReference type="OrthoDB" id="9805913at2"/>
<evidence type="ECO:0008006" key="8">
    <source>
        <dbReference type="Google" id="ProtNLM"/>
    </source>
</evidence>
<dbReference type="EMBL" id="LDJP01000052">
    <property type="protein sequence ID" value="KRG84503.1"/>
    <property type="molecule type" value="Genomic_DNA"/>
</dbReference>
<dbReference type="PATRIC" id="fig|659018.3.peg.1843"/>
<name>A0A0R0E1Q1_9GAMM</name>
<evidence type="ECO:0000256" key="1">
    <source>
        <dbReference type="ARBA" id="ARBA00010164"/>
    </source>
</evidence>
<evidence type="ECO:0000259" key="5">
    <source>
        <dbReference type="Pfam" id="PF13657"/>
    </source>
</evidence>
<dbReference type="PANTHER" id="PTHR37419">
    <property type="entry name" value="SERINE/THREONINE-PROTEIN KINASE TOXIN HIPA"/>
    <property type="match status" value="1"/>
</dbReference>
<dbReference type="Pfam" id="PF07804">
    <property type="entry name" value="HipA_C"/>
    <property type="match status" value="1"/>
</dbReference>
<dbReference type="PANTHER" id="PTHR37419:SF1">
    <property type="entry name" value="SERINE_THREONINE-PROTEIN KINASE TOXIN HIPA"/>
    <property type="match status" value="1"/>
</dbReference>
<dbReference type="CDD" id="cd17793">
    <property type="entry name" value="HipA"/>
    <property type="match status" value="1"/>
</dbReference>
<dbReference type="AlphaFoldDB" id="A0A0R0E1Q1"/>
<dbReference type="InterPro" id="IPR012893">
    <property type="entry name" value="HipA-like_C"/>
</dbReference>
<evidence type="ECO:0000259" key="4">
    <source>
        <dbReference type="Pfam" id="PF07804"/>
    </source>
</evidence>